<dbReference type="PANTHER" id="PTHR31377:SF0">
    <property type="entry name" value="AGMATINE DEIMINASE-RELATED"/>
    <property type="match status" value="1"/>
</dbReference>
<dbReference type="NCBIfam" id="TIGR03380">
    <property type="entry name" value="agmatine_aguA"/>
    <property type="match status" value="1"/>
</dbReference>
<gene>
    <name evidence="2" type="ORF">WJX74_006763</name>
</gene>
<dbReference type="GO" id="GO:0047632">
    <property type="term" value="F:agmatine deiminase activity"/>
    <property type="evidence" value="ECO:0007669"/>
    <property type="project" value="InterPro"/>
</dbReference>
<protein>
    <recommendedName>
        <fullName evidence="4">Agmatine deiminase</fullName>
    </recommendedName>
</protein>
<dbReference type="Pfam" id="PF04371">
    <property type="entry name" value="PAD_porph"/>
    <property type="match status" value="1"/>
</dbReference>
<dbReference type="GO" id="GO:0004668">
    <property type="term" value="F:protein-arginine deiminase activity"/>
    <property type="evidence" value="ECO:0007669"/>
    <property type="project" value="InterPro"/>
</dbReference>
<dbReference type="Gene3D" id="3.75.10.10">
    <property type="entry name" value="L-arginine/glycine Amidinotransferase, Chain A"/>
    <property type="match status" value="1"/>
</dbReference>
<evidence type="ECO:0008006" key="4">
    <source>
        <dbReference type="Google" id="ProtNLM"/>
    </source>
</evidence>
<evidence type="ECO:0000256" key="1">
    <source>
        <dbReference type="ARBA" id="ARBA00022801"/>
    </source>
</evidence>
<dbReference type="AlphaFoldDB" id="A0AAW1S6A9"/>
<dbReference type="HAMAP" id="MF_01841">
    <property type="entry name" value="Agmatine_deimin"/>
    <property type="match status" value="1"/>
</dbReference>
<evidence type="ECO:0000313" key="3">
    <source>
        <dbReference type="Proteomes" id="UP001438707"/>
    </source>
</evidence>
<name>A0AAW1S6A9_9CHLO</name>
<keyword evidence="3" id="KW-1185">Reference proteome</keyword>
<dbReference type="InterPro" id="IPR007466">
    <property type="entry name" value="Peptidyl-Arg-deiminase_porph"/>
</dbReference>
<evidence type="ECO:0000313" key="2">
    <source>
        <dbReference type="EMBL" id="KAK9841497.1"/>
    </source>
</evidence>
<dbReference type="InterPro" id="IPR017754">
    <property type="entry name" value="Agmatine_deiminase"/>
</dbReference>
<dbReference type="EMBL" id="JALJOS010000003">
    <property type="protein sequence ID" value="KAK9841497.1"/>
    <property type="molecule type" value="Genomic_DNA"/>
</dbReference>
<sequence>MPRDHTLCSALTLDKIQLRPIPALLRTNKGPGSAAVGLTVAVTEAHRQRGRKAVLSSCSLSKHSTAHCCMAASRPCAPSLANSILPAPVPRPIGWYPAQYASANVKTKAATLETPPKESPAALGFTMPGEFEKHAGCWMGWPDSPYLWREQAKPAQEQYAAIATQISEFEPVTMMANPESADEARSALSHAKNVSVVEIPIDDGWARDWGPSCVARDSDGHREVAGVHWDFNSYGGDIKKQMGQPAQVPDWTRDNAAGRRILQHSGLKVFESPLHLEGGSIHTDGEGTLICTEQCLLHPSRNPHLGREGIEAALKEFLGLEKIIWLWRGMEGDEAITNGHVDNLACFICPGVVALSWTDDFNDSQWEVSNRAYDKLTSTPDAKGRSLQVIKVPCPPPLFRTYKETAGVAPDHIEKGYCPRIAGERLPASYINHYIANGGAVVPQFGAAATDTDKRVLDVLSEAYGSERKVVGVSSREVLLNAGNIHCITQQHPAAW</sequence>
<organism evidence="2 3">
    <name type="scientific">Apatococcus lobatus</name>
    <dbReference type="NCBI Taxonomy" id="904363"/>
    <lineage>
        <taxon>Eukaryota</taxon>
        <taxon>Viridiplantae</taxon>
        <taxon>Chlorophyta</taxon>
        <taxon>core chlorophytes</taxon>
        <taxon>Trebouxiophyceae</taxon>
        <taxon>Chlorellales</taxon>
        <taxon>Chlorellaceae</taxon>
        <taxon>Apatococcus</taxon>
    </lineage>
</organism>
<dbReference type="Proteomes" id="UP001438707">
    <property type="component" value="Unassembled WGS sequence"/>
</dbReference>
<proteinExistence type="inferred from homology"/>
<reference evidence="2 3" key="1">
    <citation type="journal article" date="2024" name="Nat. Commun.">
        <title>Phylogenomics reveals the evolutionary origins of lichenization in chlorophyte algae.</title>
        <authorList>
            <person name="Puginier C."/>
            <person name="Libourel C."/>
            <person name="Otte J."/>
            <person name="Skaloud P."/>
            <person name="Haon M."/>
            <person name="Grisel S."/>
            <person name="Petersen M."/>
            <person name="Berrin J.G."/>
            <person name="Delaux P.M."/>
            <person name="Dal Grande F."/>
            <person name="Keller J."/>
        </authorList>
    </citation>
    <scope>NUCLEOTIDE SEQUENCE [LARGE SCALE GENOMIC DNA]</scope>
    <source>
        <strain evidence="2 3">SAG 2145</strain>
    </source>
</reference>
<dbReference type="PANTHER" id="PTHR31377">
    <property type="entry name" value="AGMATINE DEIMINASE-RELATED"/>
    <property type="match status" value="1"/>
</dbReference>
<dbReference type="SUPFAM" id="SSF55909">
    <property type="entry name" value="Pentein"/>
    <property type="match status" value="1"/>
</dbReference>
<accession>A0AAW1S6A9</accession>
<dbReference type="GO" id="GO:0009446">
    <property type="term" value="P:putrescine biosynthetic process"/>
    <property type="evidence" value="ECO:0007669"/>
    <property type="project" value="InterPro"/>
</dbReference>
<keyword evidence="1" id="KW-0378">Hydrolase</keyword>
<comment type="caution">
    <text evidence="2">The sequence shown here is derived from an EMBL/GenBank/DDBJ whole genome shotgun (WGS) entry which is preliminary data.</text>
</comment>